<accession>A0A8D7B3E4</accession>
<dbReference type="GO" id="GO:0005634">
    <property type="term" value="C:nucleus"/>
    <property type="evidence" value="ECO:0007669"/>
    <property type="project" value="UniProtKB-SubCell"/>
</dbReference>
<dbReference type="InterPro" id="IPR011124">
    <property type="entry name" value="Znf_CW"/>
</dbReference>
<gene>
    <name evidence="15" type="ORF">GSMUA_293680.1</name>
</gene>
<dbReference type="PANTHER" id="PTHR23336">
    <property type="entry name" value="ZINC FINGER CW-TYPE COILED-COIL DOMAIN PROTEIN 3"/>
    <property type="match status" value="1"/>
</dbReference>
<keyword evidence="11" id="KW-0234">DNA repair</keyword>
<keyword evidence="9" id="KW-0175">Coiled coil</keyword>
<evidence type="ECO:0000256" key="4">
    <source>
        <dbReference type="ARBA" id="ARBA00022723"/>
    </source>
</evidence>
<evidence type="ECO:0000256" key="5">
    <source>
        <dbReference type="ARBA" id="ARBA00022759"/>
    </source>
</evidence>
<evidence type="ECO:0000256" key="2">
    <source>
        <dbReference type="ARBA" id="ARBA00007845"/>
    </source>
</evidence>
<dbReference type="InterPro" id="IPR036890">
    <property type="entry name" value="HATPase_C_sf"/>
</dbReference>
<dbReference type="SUPFAM" id="SSF55874">
    <property type="entry name" value="ATPase domain of HSP90 chaperone/DNA topoisomerase II/histidine kinase"/>
    <property type="match status" value="1"/>
</dbReference>
<keyword evidence="5" id="KW-0378">Hydrolase</keyword>
<comment type="subcellular location">
    <subcellularLocation>
        <location evidence="1">Nucleus</location>
    </subcellularLocation>
</comment>
<evidence type="ECO:0000256" key="6">
    <source>
        <dbReference type="ARBA" id="ARBA00022763"/>
    </source>
</evidence>
<dbReference type="AlphaFoldDB" id="A0A8D7B3E4"/>
<keyword evidence="8" id="KW-0862">Zinc</keyword>
<dbReference type="Gene3D" id="3.30.565.10">
    <property type="entry name" value="Histidine kinase-like ATPase, C-terminal domain"/>
    <property type="match status" value="1"/>
</dbReference>
<dbReference type="Pfam" id="PF07496">
    <property type="entry name" value="zf-CW"/>
    <property type="match status" value="1"/>
</dbReference>
<evidence type="ECO:0000256" key="1">
    <source>
        <dbReference type="ARBA" id="ARBA00004123"/>
    </source>
</evidence>
<dbReference type="GO" id="GO:0016887">
    <property type="term" value="F:ATP hydrolysis activity"/>
    <property type="evidence" value="ECO:0007669"/>
    <property type="project" value="InterPro"/>
</dbReference>
<keyword evidence="4" id="KW-0479">Metal-binding</keyword>
<comment type="similarity">
    <text evidence="2">Belongs to the MORC ATPase protein family.</text>
</comment>
<evidence type="ECO:0000256" key="10">
    <source>
        <dbReference type="ARBA" id="ARBA00023158"/>
    </source>
</evidence>
<dbReference type="Pfam" id="PF17942">
    <property type="entry name" value="Morc6_S5"/>
    <property type="match status" value="1"/>
</dbReference>
<dbReference type="GO" id="GO:0006281">
    <property type="term" value="P:DNA repair"/>
    <property type="evidence" value="ECO:0007669"/>
    <property type="project" value="UniProtKB-KW"/>
</dbReference>
<evidence type="ECO:0000259" key="14">
    <source>
        <dbReference type="PROSITE" id="PS51050"/>
    </source>
</evidence>
<dbReference type="PANTHER" id="PTHR23336:SF11">
    <property type="entry name" value="OS06G0622000 PROTEIN"/>
    <property type="match status" value="1"/>
</dbReference>
<keyword evidence="7" id="KW-0863">Zinc-finger</keyword>
<evidence type="ECO:0000256" key="9">
    <source>
        <dbReference type="ARBA" id="ARBA00023054"/>
    </source>
</evidence>
<evidence type="ECO:0000256" key="3">
    <source>
        <dbReference type="ARBA" id="ARBA00022722"/>
    </source>
</evidence>
<protein>
    <submittedName>
        <fullName evidence="15">(wild Malaysian banana) hypothetical protein</fullName>
    </submittedName>
</protein>
<feature type="compositionally biased region" description="Basic residues" evidence="13">
    <location>
        <begin position="778"/>
        <end position="797"/>
    </location>
</feature>
<sequence>MLNLNELPGNDEGPIQYVMLTKDNKPICRTKSSNLPFDTPNLWPITKFRPSKPFRQSEMPRCRLYPEPEDSHQSREWKTFLQFLWKNEKVAVVNSECCDFYLLPSDDWPESTHAVVPYQMRISRPACYEQEIATSDKIHPGTNSTMRNVAEKFCKRGFLEQVHRVPKMPSSPAKRVVHSEEFSDHLGEEIADNACSSVNAINTLHQEKSSFHMSDDTHIAKLQRVSVEHAFTNSPMPKVQDNALAKNFVRTDPSYLRTLSQTHAGWIFGAIAELVDNSRDAKASRLDIFVEYLYFKKSGDKIPVLSIVDDGHGMSHTEIMRMLSFGHKQPEEDPDQIGRFGIGFKTGSMKLGRDVLVLTQTSSSRSVALLSQCYNENKEILEIPIITYSKQGRYMEVDLCIQSEECAASNLNAVKEFSPFNEYFIGEKFGPFGETGTGTQIYIWNLDEWGSNYILEWDNANSSGNTQQSRGDILIRSRRVRSRPGQISQKVVPLDYSLQAYLEVIFFNPRMKIYVQGSLVKSQPLAKCLNKTVQVLGQIMDREVLLTLGRSKVEWERMNCGMFLYWHGRLIEAYKRVGGQVHNADMGRGVIGVIDVTNLMDGGNGGALVLNNKQGFQDSEVYAKLEEWLGVKADEYWDKNFDILDVRKVDERYKPDHDWVQCNKCRKWRILSTDFDCESLPPEWFVFCYMPPFNGKCEIPEQQVSRGVITIAAKRSHHEVKQNVKQHEGETPKKNKNSSFTKNNSKQHPDGTALKVKRSSEDGSEYYSSQTEDDVPRHNLKRLRRGPSRSKRRNISG</sequence>
<feature type="compositionally biased region" description="Basic and acidic residues" evidence="13">
    <location>
        <begin position="719"/>
        <end position="733"/>
    </location>
</feature>
<keyword evidence="12" id="KW-0539">Nucleus</keyword>
<dbReference type="GO" id="GO:0031047">
    <property type="term" value="P:regulatory ncRNA-mediated gene silencing"/>
    <property type="evidence" value="ECO:0007669"/>
    <property type="project" value="UniProtKB-KW"/>
</dbReference>
<keyword evidence="3" id="KW-0540">Nuclease</keyword>
<dbReference type="Gene3D" id="3.30.40.100">
    <property type="match status" value="1"/>
</dbReference>
<evidence type="ECO:0000256" key="7">
    <source>
        <dbReference type="ARBA" id="ARBA00022771"/>
    </source>
</evidence>
<keyword evidence="6" id="KW-0227">DNA damage</keyword>
<keyword evidence="10" id="KW-0943">RNA-mediated gene silencing</keyword>
<evidence type="ECO:0000256" key="8">
    <source>
        <dbReference type="ARBA" id="ARBA00022833"/>
    </source>
</evidence>
<dbReference type="GO" id="GO:0008270">
    <property type="term" value="F:zinc ion binding"/>
    <property type="evidence" value="ECO:0007669"/>
    <property type="project" value="UniProtKB-KW"/>
</dbReference>
<dbReference type="InterPro" id="IPR041006">
    <property type="entry name" value="Morc_S5"/>
</dbReference>
<dbReference type="EMBL" id="HG996466">
    <property type="protein sequence ID" value="CAG1859073.1"/>
    <property type="molecule type" value="Genomic_DNA"/>
</dbReference>
<organism evidence="15">
    <name type="scientific">Musa acuminata subsp. malaccensis</name>
    <name type="common">Wild banana</name>
    <name type="synonym">Musa malaccensis</name>
    <dbReference type="NCBI Taxonomy" id="214687"/>
    <lineage>
        <taxon>Eukaryota</taxon>
        <taxon>Viridiplantae</taxon>
        <taxon>Streptophyta</taxon>
        <taxon>Embryophyta</taxon>
        <taxon>Tracheophyta</taxon>
        <taxon>Spermatophyta</taxon>
        <taxon>Magnoliopsida</taxon>
        <taxon>Liliopsida</taxon>
        <taxon>Zingiberales</taxon>
        <taxon>Musaceae</taxon>
        <taxon>Musa</taxon>
    </lineage>
</organism>
<dbReference type="PROSITE" id="PS51050">
    <property type="entry name" value="ZF_CW"/>
    <property type="match status" value="1"/>
</dbReference>
<feature type="compositionally biased region" description="Low complexity" evidence="13">
    <location>
        <begin position="737"/>
        <end position="746"/>
    </location>
</feature>
<proteinExistence type="inferred from homology"/>
<evidence type="ECO:0000313" key="15">
    <source>
        <dbReference type="EMBL" id="CAG1859073.1"/>
    </source>
</evidence>
<dbReference type="GO" id="GO:0004519">
    <property type="term" value="F:endonuclease activity"/>
    <property type="evidence" value="ECO:0007669"/>
    <property type="project" value="UniProtKB-KW"/>
</dbReference>
<keyword evidence="5" id="KW-0255">Endonuclease</keyword>
<feature type="region of interest" description="Disordered" evidence="13">
    <location>
        <begin position="715"/>
        <end position="797"/>
    </location>
</feature>
<reference evidence="15" key="1">
    <citation type="submission" date="2021-03" db="EMBL/GenBank/DDBJ databases">
        <authorList>
            <consortium name="Genoscope - CEA"/>
            <person name="William W."/>
        </authorList>
    </citation>
    <scope>NUCLEOTIDE SEQUENCE</scope>
    <source>
        <strain evidence="15">Doubled-haploid Pahang</strain>
    </source>
</reference>
<evidence type="ECO:0000256" key="13">
    <source>
        <dbReference type="SAM" id="MobiDB-lite"/>
    </source>
</evidence>
<dbReference type="GO" id="GO:0031349">
    <property type="term" value="P:positive regulation of defense response"/>
    <property type="evidence" value="ECO:0007669"/>
    <property type="project" value="UniProtKB-ARBA"/>
</dbReference>
<dbReference type="InterPro" id="IPR045261">
    <property type="entry name" value="MORC_ATPase"/>
</dbReference>
<evidence type="ECO:0000256" key="12">
    <source>
        <dbReference type="ARBA" id="ARBA00023242"/>
    </source>
</evidence>
<dbReference type="Pfam" id="PF13589">
    <property type="entry name" value="HATPase_c_3"/>
    <property type="match status" value="1"/>
</dbReference>
<evidence type="ECO:0000256" key="11">
    <source>
        <dbReference type="ARBA" id="ARBA00023204"/>
    </source>
</evidence>
<name>A0A8D7B3E4_MUSAM</name>
<feature type="domain" description="CW-type" evidence="14">
    <location>
        <begin position="653"/>
        <end position="705"/>
    </location>
</feature>